<sequence length="203" mass="22913">MTGFNVSESLKDLGSFERQILNAIGHFTRNDDGEAVPQVFRGKFSMWPDGRIDVSLVPVPRTSPILFPTTLNSYSNPTWTVILDIQATETSLFTEVKTSNRIDYDRARKAAGLTPSSTTEVLLYNYLGEVMDGSITSVYFYRDNEWVTPHHGGLEGVTRKFALDREVCSIAWSAVMKESLRRGEVVWLSNAFRGFFPAVFELR</sequence>
<proteinExistence type="predicted"/>
<keyword evidence="2" id="KW-1185">Reference proteome</keyword>
<dbReference type="RefSeq" id="XP_069233515.1">
    <property type="nucleotide sequence ID" value="XM_069369417.1"/>
</dbReference>
<name>A0AB34L569_9PEZI</name>
<dbReference type="Proteomes" id="UP000803884">
    <property type="component" value="Unassembled WGS sequence"/>
</dbReference>
<dbReference type="Gene3D" id="3.20.10.10">
    <property type="entry name" value="D-amino Acid Aminotransferase, subunit A, domain 2"/>
    <property type="match status" value="1"/>
</dbReference>
<reference evidence="1 2" key="1">
    <citation type="journal article" date="2020" name="Microbiol. Resour. Announc.">
        <title>Draft Genome Sequence of a Cladosporium Species Isolated from the Mesophotic Ascidian Didemnum maculosum.</title>
        <authorList>
            <person name="Gioti A."/>
            <person name="Siaperas R."/>
            <person name="Nikolaivits E."/>
            <person name="Le Goff G."/>
            <person name="Ouazzani J."/>
            <person name="Kotoulas G."/>
            <person name="Topakas E."/>
        </authorList>
    </citation>
    <scope>NUCLEOTIDE SEQUENCE [LARGE SCALE GENOMIC DNA]</scope>
    <source>
        <strain evidence="1 2">TM138-S3</strain>
    </source>
</reference>
<dbReference type="Pfam" id="PF01063">
    <property type="entry name" value="Aminotran_4"/>
    <property type="match status" value="1"/>
</dbReference>
<dbReference type="InterPro" id="IPR043132">
    <property type="entry name" value="BCAT-like_C"/>
</dbReference>
<dbReference type="GO" id="GO:0003824">
    <property type="term" value="F:catalytic activity"/>
    <property type="evidence" value="ECO:0007669"/>
    <property type="project" value="InterPro"/>
</dbReference>
<accession>A0AB34L569</accession>
<dbReference type="EMBL" id="JAAQHG020000002">
    <property type="protein sequence ID" value="KAL1590410.1"/>
    <property type="molecule type" value="Genomic_DNA"/>
</dbReference>
<protein>
    <submittedName>
        <fullName evidence="1">Uncharacterized protein</fullName>
    </submittedName>
</protein>
<dbReference type="AlphaFoldDB" id="A0AB34L569"/>
<comment type="caution">
    <text evidence="1">The sequence shown here is derived from an EMBL/GenBank/DDBJ whole genome shotgun (WGS) entry which is preliminary data.</text>
</comment>
<dbReference type="SUPFAM" id="SSF56752">
    <property type="entry name" value="D-aminoacid aminotransferase-like PLP-dependent enzymes"/>
    <property type="match status" value="1"/>
</dbReference>
<gene>
    <name evidence="1" type="ORF">WHR41_00811</name>
</gene>
<evidence type="ECO:0000313" key="1">
    <source>
        <dbReference type="EMBL" id="KAL1590410.1"/>
    </source>
</evidence>
<dbReference type="InterPro" id="IPR036038">
    <property type="entry name" value="Aminotransferase-like"/>
</dbReference>
<dbReference type="GeneID" id="96002255"/>
<organism evidence="1 2">
    <name type="scientific">Cladosporium halotolerans</name>
    <dbReference type="NCBI Taxonomy" id="1052096"/>
    <lineage>
        <taxon>Eukaryota</taxon>
        <taxon>Fungi</taxon>
        <taxon>Dikarya</taxon>
        <taxon>Ascomycota</taxon>
        <taxon>Pezizomycotina</taxon>
        <taxon>Dothideomycetes</taxon>
        <taxon>Dothideomycetidae</taxon>
        <taxon>Cladosporiales</taxon>
        <taxon>Cladosporiaceae</taxon>
        <taxon>Cladosporium</taxon>
    </lineage>
</organism>
<dbReference type="InterPro" id="IPR001544">
    <property type="entry name" value="Aminotrans_IV"/>
</dbReference>
<evidence type="ECO:0000313" key="2">
    <source>
        <dbReference type="Proteomes" id="UP000803884"/>
    </source>
</evidence>